<evidence type="ECO:0000256" key="8">
    <source>
        <dbReference type="ARBA" id="ARBA00022676"/>
    </source>
</evidence>
<keyword evidence="11 16" id="KW-0660">Purine salvage</keyword>
<dbReference type="NCBIfam" id="TIGR01203">
    <property type="entry name" value="HGPRTase"/>
    <property type="match status" value="1"/>
</dbReference>
<comment type="pathway">
    <text evidence="4 16">Purine metabolism; IMP biosynthesis via salvage pathway; IMP from hypoxanthine: step 1/1.</text>
</comment>
<evidence type="ECO:0000256" key="1">
    <source>
        <dbReference type="ARBA" id="ARBA00001946"/>
    </source>
</evidence>
<keyword evidence="8 16" id="KW-0328">Glycosyltransferase</keyword>
<proteinExistence type="inferred from homology"/>
<comment type="similarity">
    <text evidence="6 16">Belongs to the purine/pyrimidine phosphoribosyltransferase family.</text>
</comment>
<dbReference type="InterPro" id="IPR000836">
    <property type="entry name" value="PRTase_dom"/>
</dbReference>
<dbReference type="GO" id="GO:0006166">
    <property type="term" value="P:purine ribonucleoside salvage"/>
    <property type="evidence" value="ECO:0007669"/>
    <property type="project" value="UniProtKB-KW"/>
</dbReference>
<evidence type="ECO:0000256" key="9">
    <source>
        <dbReference type="ARBA" id="ARBA00022679"/>
    </source>
</evidence>
<dbReference type="GO" id="GO:0000287">
    <property type="term" value="F:magnesium ion binding"/>
    <property type="evidence" value="ECO:0007669"/>
    <property type="project" value="TreeGrafter"/>
</dbReference>
<dbReference type="EC" id="2.4.2.8" evidence="16"/>
<dbReference type="GO" id="GO:0032264">
    <property type="term" value="P:IMP salvage"/>
    <property type="evidence" value="ECO:0007669"/>
    <property type="project" value="TreeGrafter"/>
</dbReference>
<comment type="subcellular location">
    <subcellularLocation>
        <location evidence="3 16">Cytoplasm</location>
    </subcellularLocation>
</comment>
<evidence type="ECO:0000313" key="19">
    <source>
        <dbReference type="Proteomes" id="UP000886741"/>
    </source>
</evidence>
<evidence type="ECO:0000256" key="6">
    <source>
        <dbReference type="ARBA" id="ARBA00008391"/>
    </source>
</evidence>
<comment type="function">
    <text evidence="2">Purine salvage pathway enzyme that catalyzes the transfer of the ribosyl-5-phosphate group from 5-phospho-alpha-D-ribose 1-diphosphate (PRPP) to the N9 position of the 6-oxopurines hypoxanthine and guanine to form the corresponding ribonucleotides IMP (inosine 5'-monophosphate) and GMP (guanosine 5'-monophosphate), with the release of PPi.</text>
</comment>
<dbReference type="GO" id="GO:0004422">
    <property type="term" value="F:hypoxanthine phosphoribosyltransferase activity"/>
    <property type="evidence" value="ECO:0007669"/>
    <property type="project" value="InterPro"/>
</dbReference>
<dbReference type="FunFam" id="3.40.50.2020:FF:000006">
    <property type="entry name" value="Hypoxanthine phosphoribosyltransferase"/>
    <property type="match status" value="1"/>
</dbReference>
<organism evidence="18 19">
    <name type="scientific">Candidatus Avoscillospira avistercoris</name>
    <dbReference type="NCBI Taxonomy" id="2840707"/>
    <lineage>
        <taxon>Bacteria</taxon>
        <taxon>Bacillati</taxon>
        <taxon>Bacillota</taxon>
        <taxon>Clostridia</taxon>
        <taxon>Eubacteriales</taxon>
        <taxon>Oscillospiraceae</taxon>
        <taxon>Oscillospiraceae incertae sedis</taxon>
        <taxon>Candidatus Avoscillospira</taxon>
    </lineage>
</organism>
<evidence type="ECO:0000256" key="15">
    <source>
        <dbReference type="ARBA" id="ARBA00049402"/>
    </source>
</evidence>
<dbReference type="PANTHER" id="PTHR43340:SF1">
    <property type="entry name" value="HYPOXANTHINE PHOSPHORIBOSYLTRANSFERASE"/>
    <property type="match status" value="1"/>
</dbReference>
<dbReference type="GO" id="GO:0005829">
    <property type="term" value="C:cytosol"/>
    <property type="evidence" value="ECO:0007669"/>
    <property type="project" value="TreeGrafter"/>
</dbReference>
<dbReference type="SUPFAM" id="SSF53271">
    <property type="entry name" value="PRTase-like"/>
    <property type="match status" value="1"/>
</dbReference>
<keyword evidence="9 16" id="KW-0808">Transferase</keyword>
<keyword evidence="13 16" id="KW-0460">Magnesium</keyword>
<feature type="domain" description="Phosphoribosyltransferase" evidence="17">
    <location>
        <begin position="17"/>
        <end position="164"/>
    </location>
</feature>
<dbReference type="PANTHER" id="PTHR43340">
    <property type="entry name" value="HYPOXANTHINE-GUANINE PHOSPHORIBOSYLTRANSFERASE"/>
    <property type="match status" value="1"/>
</dbReference>
<evidence type="ECO:0000256" key="10">
    <source>
        <dbReference type="ARBA" id="ARBA00022723"/>
    </source>
</evidence>
<evidence type="ECO:0000256" key="13">
    <source>
        <dbReference type="ARBA" id="ARBA00022842"/>
    </source>
</evidence>
<evidence type="ECO:0000256" key="11">
    <source>
        <dbReference type="ARBA" id="ARBA00022726"/>
    </source>
</evidence>
<dbReference type="GO" id="GO:0006178">
    <property type="term" value="P:guanine salvage"/>
    <property type="evidence" value="ECO:0007669"/>
    <property type="project" value="TreeGrafter"/>
</dbReference>
<comment type="catalytic activity">
    <reaction evidence="14">
        <text>GMP + diphosphate = guanine + 5-phospho-alpha-D-ribose 1-diphosphate</text>
        <dbReference type="Rhea" id="RHEA:25424"/>
        <dbReference type="ChEBI" id="CHEBI:16235"/>
        <dbReference type="ChEBI" id="CHEBI:33019"/>
        <dbReference type="ChEBI" id="CHEBI:58017"/>
        <dbReference type="ChEBI" id="CHEBI:58115"/>
        <dbReference type="EC" id="2.4.2.8"/>
    </reaction>
    <physiologicalReaction direction="right-to-left" evidence="14">
        <dbReference type="Rhea" id="RHEA:25426"/>
    </physiologicalReaction>
</comment>
<dbReference type="CDD" id="cd06223">
    <property type="entry name" value="PRTases_typeI"/>
    <property type="match status" value="1"/>
</dbReference>
<protein>
    <recommendedName>
        <fullName evidence="16">Hypoxanthine phosphoribosyltransferase</fullName>
        <ecNumber evidence="16">2.4.2.8</ecNumber>
    </recommendedName>
</protein>
<dbReference type="AlphaFoldDB" id="A0A9D1JT72"/>
<dbReference type="EMBL" id="DVJJ01000108">
    <property type="protein sequence ID" value="HIS65110.1"/>
    <property type="molecule type" value="Genomic_DNA"/>
</dbReference>
<evidence type="ECO:0000256" key="4">
    <source>
        <dbReference type="ARBA" id="ARBA00004669"/>
    </source>
</evidence>
<dbReference type="GO" id="GO:0052657">
    <property type="term" value="F:guanine phosphoribosyltransferase activity"/>
    <property type="evidence" value="ECO:0007669"/>
    <property type="project" value="UniProtKB-ARBA"/>
</dbReference>
<evidence type="ECO:0000259" key="17">
    <source>
        <dbReference type="Pfam" id="PF00156"/>
    </source>
</evidence>
<sequence>MRITTPENDISQILFTEKQIAARVEALGMELAAEYKDKKPVMVCVLKGASFFYIDLCRQMQCNIDMDFISVSSYGAGSKSSGVVKLIKDLDTDITGRHVVLVEDIIDSGLTLSYLKEFFGARKPASIRTISFLDKVDRHPADLKTDYCGFDIPDEFVVGYGLDYANYYRNLPYIGILKPEVYAD</sequence>
<dbReference type="InterPro" id="IPR029057">
    <property type="entry name" value="PRTase-like"/>
</dbReference>
<evidence type="ECO:0000256" key="16">
    <source>
        <dbReference type="RuleBase" id="RU364099"/>
    </source>
</evidence>
<comment type="pathway">
    <text evidence="5">Purine metabolism; GMP biosynthesis via salvage pathway; GMP from guanine: step 1/1.</text>
</comment>
<dbReference type="GO" id="GO:0000166">
    <property type="term" value="F:nucleotide binding"/>
    <property type="evidence" value="ECO:0007669"/>
    <property type="project" value="UniProtKB-KW"/>
</dbReference>
<evidence type="ECO:0000256" key="3">
    <source>
        <dbReference type="ARBA" id="ARBA00004496"/>
    </source>
</evidence>
<comment type="cofactor">
    <cofactor evidence="1 16">
        <name>Mg(2+)</name>
        <dbReference type="ChEBI" id="CHEBI:18420"/>
    </cofactor>
</comment>
<comment type="caution">
    <text evidence="18">The sequence shown here is derived from an EMBL/GenBank/DDBJ whole genome shotgun (WGS) entry which is preliminary data.</text>
</comment>
<dbReference type="GO" id="GO:0046100">
    <property type="term" value="P:hypoxanthine metabolic process"/>
    <property type="evidence" value="ECO:0007669"/>
    <property type="project" value="TreeGrafter"/>
</dbReference>
<comment type="catalytic activity">
    <reaction evidence="15">
        <text>IMP + diphosphate = hypoxanthine + 5-phospho-alpha-D-ribose 1-diphosphate</text>
        <dbReference type="Rhea" id="RHEA:17973"/>
        <dbReference type="ChEBI" id="CHEBI:17368"/>
        <dbReference type="ChEBI" id="CHEBI:33019"/>
        <dbReference type="ChEBI" id="CHEBI:58017"/>
        <dbReference type="ChEBI" id="CHEBI:58053"/>
        <dbReference type="EC" id="2.4.2.8"/>
    </reaction>
    <physiologicalReaction direction="right-to-left" evidence="15">
        <dbReference type="Rhea" id="RHEA:17975"/>
    </physiologicalReaction>
</comment>
<gene>
    <name evidence="18" type="primary">hpt</name>
    <name evidence="18" type="ORF">IAA83_07050</name>
</gene>
<dbReference type="InterPro" id="IPR005904">
    <property type="entry name" value="Hxn_phspho_trans"/>
</dbReference>
<evidence type="ECO:0000256" key="12">
    <source>
        <dbReference type="ARBA" id="ARBA00022741"/>
    </source>
</evidence>
<keyword evidence="7 16" id="KW-0963">Cytoplasm</keyword>
<dbReference type="Proteomes" id="UP000886741">
    <property type="component" value="Unassembled WGS sequence"/>
</dbReference>
<keyword evidence="12 16" id="KW-0547">Nucleotide-binding</keyword>
<keyword evidence="10 16" id="KW-0479">Metal-binding</keyword>
<evidence type="ECO:0000256" key="14">
    <source>
        <dbReference type="ARBA" id="ARBA00048811"/>
    </source>
</evidence>
<accession>A0A9D1JT72</accession>
<evidence type="ECO:0000256" key="5">
    <source>
        <dbReference type="ARBA" id="ARBA00004676"/>
    </source>
</evidence>
<dbReference type="Pfam" id="PF00156">
    <property type="entry name" value="Pribosyltran"/>
    <property type="match status" value="1"/>
</dbReference>
<name>A0A9D1JT72_9FIRM</name>
<dbReference type="Gene3D" id="3.40.50.2020">
    <property type="match status" value="1"/>
</dbReference>
<reference evidence="18" key="2">
    <citation type="journal article" date="2021" name="PeerJ">
        <title>Extensive microbial diversity within the chicken gut microbiome revealed by metagenomics and culture.</title>
        <authorList>
            <person name="Gilroy R."/>
            <person name="Ravi A."/>
            <person name="Getino M."/>
            <person name="Pursley I."/>
            <person name="Horton D.L."/>
            <person name="Alikhan N.F."/>
            <person name="Baker D."/>
            <person name="Gharbi K."/>
            <person name="Hall N."/>
            <person name="Watson M."/>
            <person name="Adriaenssens E.M."/>
            <person name="Foster-Nyarko E."/>
            <person name="Jarju S."/>
            <person name="Secka A."/>
            <person name="Antonio M."/>
            <person name="Oren A."/>
            <person name="Chaudhuri R.R."/>
            <person name="La Ragione R."/>
            <person name="Hildebrand F."/>
            <person name="Pallen M.J."/>
        </authorList>
    </citation>
    <scope>NUCLEOTIDE SEQUENCE</scope>
    <source>
        <strain evidence="18">ChiBcec16-1751</strain>
    </source>
</reference>
<evidence type="ECO:0000313" key="18">
    <source>
        <dbReference type="EMBL" id="HIS65110.1"/>
    </source>
</evidence>
<dbReference type="GO" id="GO:0032263">
    <property type="term" value="P:GMP salvage"/>
    <property type="evidence" value="ECO:0007669"/>
    <property type="project" value="TreeGrafter"/>
</dbReference>
<evidence type="ECO:0000256" key="2">
    <source>
        <dbReference type="ARBA" id="ARBA00002049"/>
    </source>
</evidence>
<dbReference type="InterPro" id="IPR050408">
    <property type="entry name" value="HGPRT"/>
</dbReference>
<evidence type="ECO:0000256" key="7">
    <source>
        <dbReference type="ARBA" id="ARBA00022490"/>
    </source>
</evidence>
<reference evidence="18" key="1">
    <citation type="submission" date="2020-10" db="EMBL/GenBank/DDBJ databases">
        <authorList>
            <person name="Gilroy R."/>
        </authorList>
    </citation>
    <scope>NUCLEOTIDE SEQUENCE</scope>
    <source>
        <strain evidence="18">ChiBcec16-1751</strain>
    </source>
</reference>